<evidence type="ECO:0000313" key="4">
    <source>
        <dbReference type="EMBL" id="CAA2109391.1"/>
    </source>
</evidence>
<accession>A0A679JK59</accession>
<dbReference type="GO" id="GO:0005975">
    <property type="term" value="P:carbohydrate metabolic process"/>
    <property type="evidence" value="ECO:0007669"/>
    <property type="project" value="InterPro"/>
</dbReference>
<dbReference type="EC" id="3.5.1.-" evidence="4"/>
<dbReference type="Gene3D" id="3.20.20.370">
    <property type="entry name" value="Glycoside hydrolase/deacetylase"/>
    <property type="match status" value="1"/>
</dbReference>
<proteinExistence type="predicted"/>
<evidence type="ECO:0000256" key="1">
    <source>
        <dbReference type="ARBA" id="ARBA00022729"/>
    </source>
</evidence>
<dbReference type="InterPro" id="IPR002509">
    <property type="entry name" value="NODB_dom"/>
</dbReference>
<dbReference type="InterPro" id="IPR032772">
    <property type="entry name" value="PGA_deacetylase_PgaB_C"/>
</dbReference>
<dbReference type="GO" id="GO:0043708">
    <property type="term" value="P:cell adhesion involved in biofilm formation"/>
    <property type="evidence" value="ECO:0007669"/>
    <property type="project" value="InterPro"/>
</dbReference>
<dbReference type="InterPro" id="IPR011330">
    <property type="entry name" value="Glyco_hydro/deAcase_b/a-brl"/>
</dbReference>
<evidence type="ECO:0000256" key="2">
    <source>
        <dbReference type="SAM" id="SignalP"/>
    </source>
</evidence>
<gene>
    <name evidence="4" type="primary">pgaB</name>
    <name evidence="4" type="ORF">VVAX_05662</name>
</gene>
<keyword evidence="4" id="KW-0378">Hydrolase</keyword>
<evidence type="ECO:0000259" key="3">
    <source>
        <dbReference type="PROSITE" id="PS51677"/>
    </source>
</evidence>
<dbReference type="Gene3D" id="3.20.20.80">
    <property type="entry name" value="Glycosidases"/>
    <property type="match status" value="1"/>
</dbReference>
<name>A0A679JK59_VARPD</name>
<dbReference type="NCBIfam" id="TIGR03938">
    <property type="entry name" value="deacetyl_PgaB"/>
    <property type="match status" value="1"/>
</dbReference>
<dbReference type="PANTHER" id="PTHR34216">
    <property type="match status" value="1"/>
</dbReference>
<dbReference type="InterPro" id="IPR023854">
    <property type="entry name" value="PGA_deacetylase_PgaB"/>
</dbReference>
<protein>
    <submittedName>
        <fullName evidence="4">Poly-beta-1,6-N-acetyl-D-glucosamine N-deacetylase</fullName>
        <ecNumber evidence="4">3.5.1.-</ecNumber>
    </submittedName>
</protein>
<dbReference type="PROSITE" id="PS51677">
    <property type="entry name" value="NODB"/>
    <property type="match status" value="1"/>
</dbReference>
<dbReference type="InterPro" id="IPR051398">
    <property type="entry name" value="Polysacch_Deacetylase"/>
</dbReference>
<dbReference type="SUPFAM" id="SSF88713">
    <property type="entry name" value="Glycoside hydrolase/deacetylase"/>
    <property type="match status" value="1"/>
</dbReference>
<reference evidence="4" key="1">
    <citation type="submission" date="2019-12" db="EMBL/GenBank/DDBJ databases">
        <authorList>
            <person name="Cremers G."/>
        </authorList>
    </citation>
    <scope>NUCLEOTIDE SEQUENCE</scope>
    <source>
        <strain evidence="4">Vvax</strain>
    </source>
</reference>
<keyword evidence="1 2" id="KW-0732">Signal</keyword>
<dbReference type="PANTHER" id="PTHR34216:SF7">
    <property type="entry name" value="POLY-BETA-1,6-N-ACETYL-D-GLUCOSAMINE N-DEACETYLASE"/>
    <property type="match status" value="1"/>
</dbReference>
<feature type="chain" id="PRO_5025690252" evidence="2">
    <location>
        <begin position="30"/>
        <end position="689"/>
    </location>
</feature>
<dbReference type="EMBL" id="LR743508">
    <property type="protein sequence ID" value="CAA2109391.1"/>
    <property type="molecule type" value="Genomic_DNA"/>
</dbReference>
<sequence>MKKNKRDLLAFLRMAAASLLGLCAVLAHAQALPAPDADDGKTFRAIAMHDVRHNVRESFVAEPEPTALDERTVADFFSWLRSAGYHPVSLQQIVDARAGGKPLPARAVLLSFDDGYESFYSKVYPLLKQFNYPAVMALVTGWLEVPPGQIVAGYGAQTPLRREAFITWEQAREMAASGLVEYASHGDAIHTGVPGNPQGNLQPAAVTHRYDSSTGRYEDDAAWIARVEADLRRSRGLIEQRTGARVRAMVWPYGAYNKAALRAADRAGMPITLTLDEGPNTPDVPLQTIRRGLATYDIAVPEYALLRTPARPDPRVLQRAMHIDLDNVYDPDPQQQEANLSRLLDRVQAVGPSAVFLQAFADPDGDGAADALYFPNRHLPMRADLFNRVAWQLRTRTGVEVYAWMPVLAFQLPANNPLAGVRVTHMEPASAAARDQVRYHRLSPADARVRALIGDIYEDLAKNAPVAGLLFHDDATYSDDEDASPAALAQLAAQGLPADLRTLRGDPALRARWTEFKTRQLTDFTLELAQRAREWQPGILTARNLYARPVLEPASQEWFAQSLSQSLQAYDYTAVMAMPFMEQAADPKAWLEALYRQVAAQPHGIERTVFELQARDWRSGKMIDKDTLAGQWTLLHRLGARHVAIYPDDFLEGQPPLVTVRDILSVRVNLRGGKVDSLETPPALAPAKP</sequence>
<dbReference type="AlphaFoldDB" id="A0A679JK59"/>
<dbReference type="Pfam" id="PF01522">
    <property type="entry name" value="Polysacc_deac_1"/>
    <property type="match status" value="1"/>
</dbReference>
<organism evidence="4">
    <name type="scientific">Variovorax paradoxus</name>
    <dbReference type="NCBI Taxonomy" id="34073"/>
    <lineage>
        <taxon>Bacteria</taxon>
        <taxon>Pseudomonadati</taxon>
        <taxon>Pseudomonadota</taxon>
        <taxon>Betaproteobacteria</taxon>
        <taxon>Burkholderiales</taxon>
        <taxon>Comamonadaceae</taxon>
        <taxon>Variovorax</taxon>
    </lineage>
</organism>
<dbReference type="GO" id="GO:0016810">
    <property type="term" value="F:hydrolase activity, acting on carbon-nitrogen (but not peptide) bonds"/>
    <property type="evidence" value="ECO:0007669"/>
    <property type="project" value="InterPro"/>
</dbReference>
<feature type="domain" description="NodB homology" evidence="3">
    <location>
        <begin position="106"/>
        <end position="351"/>
    </location>
</feature>
<feature type="signal peptide" evidence="2">
    <location>
        <begin position="1"/>
        <end position="29"/>
    </location>
</feature>
<dbReference type="Pfam" id="PF14883">
    <property type="entry name" value="GHL13"/>
    <property type="match status" value="1"/>
</dbReference>
<dbReference type="RefSeq" id="WP_339093345.1">
    <property type="nucleotide sequence ID" value="NZ_LR743508.1"/>
</dbReference>